<evidence type="ECO:0000313" key="2">
    <source>
        <dbReference type="Proteomes" id="UP001628179"/>
    </source>
</evidence>
<reference evidence="1 2" key="1">
    <citation type="submission" date="2024-09" db="EMBL/GenBank/DDBJ databases">
        <title>Itraconazole resistance in Madurella fahalii resulting from another homologue of gene encoding cytochrome P450 14-alpha sterol demethylase (CYP51).</title>
        <authorList>
            <person name="Yoshioka I."/>
            <person name="Fahal A.H."/>
            <person name="Kaneko S."/>
            <person name="Yaguchi T."/>
        </authorList>
    </citation>
    <scope>NUCLEOTIDE SEQUENCE [LARGE SCALE GENOMIC DNA]</scope>
    <source>
        <strain evidence="1 2">IFM 68171</strain>
    </source>
</reference>
<gene>
    <name evidence="1" type="ORF">MFIFM68171_11240</name>
</gene>
<dbReference type="EMBL" id="BAAFSV010000006">
    <property type="protein sequence ID" value="GAB1321030.1"/>
    <property type="molecule type" value="Genomic_DNA"/>
</dbReference>
<protein>
    <submittedName>
        <fullName evidence="1">Uncharacterized protein</fullName>
    </submittedName>
</protein>
<dbReference type="RefSeq" id="XP_070922760.1">
    <property type="nucleotide sequence ID" value="XM_071066659.1"/>
</dbReference>
<accession>A0ABQ0GTH0</accession>
<sequence>MSQQTEASSYDPAVDTVFFDINATLSAIELGNFLCDGCRRAMSRLVRKAFGRRLDGEPGLVAPSPSQIRRISRDPDRVLQFFSTLAPRAVPFASCAQLKAFLRPDWDANLVDATVAALSEPGDDAWNLAQCKLWHALKGRYTVQDAVRGRSLAEFMRSHMTLLNALLAEQWHAGEDGDEGGDEEGWRTCERWAVSLGGVGRSPCFPELPYGYPHGGEVAGQARQAVASGLRYLDRGVAEIVRLALMEHRTRRARGAPEPAVAHEDEISVLAALEQTPAFKARLRALERTDRYRMLKWECTSMLSAWRSGAARAVEDPDAPCPPGVDFYLPCDEDEATFDRPRATQMTRDALNLIVNLLTGGV</sequence>
<keyword evidence="2" id="KW-1185">Reference proteome</keyword>
<dbReference type="GeneID" id="98181982"/>
<organism evidence="1 2">
    <name type="scientific">Madurella fahalii</name>
    <dbReference type="NCBI Taxonomy" id="1157608"/>
    <lineage>
        <taxon>Eukaryota</taxon>
        <taxon>Fungi</taxon>
        <taxon>Dikarya</taxon>
        <taxon>Ascomycota</taxon>
        <taxon>Pezizomycotina</taxon>
        <taxon>Sordariomycetes</taxon>
        <taxon>Sordariomycetidae</taxon>
        <taxon>Sordariales</taxon>
        <taxon>Sordariales incertae sedis</taxon>
        <taxon>Madurella</taxon>
    </lineage>
</organism>
<proteinExistence type="predicted"/>
<comment type="caution">
    <text evidence="1">The sequence shown here is derived from an EMBL/GenBank/DDBJ whole genome shotgun (WGS) entry which is preliminary data.</text>
</comment>
<evidence type="ECO:0000313" key="1">
    <source>
        <dbReference type="EMBL" id="GAB1321030.1"/>
    </source>
</evidence>
<dbReference type="Proteomes" id="UP001628179">
    <property type="component" value="Unassembled WGS sequence"/>
</dbReference>
<name>A0ABQ0GTH0_9PEZI</name>